<feature type="region of interest" description="Disordered" evidence="1">
    <location>
        <begin position="1"/>
        <end position="28"/>
    </location>
</feature>
<accession>A0A919BB61</accession>
<reference evidence="2" key="1">
    <citation type="journal article" date="2014" name="Int. J. Syst. Evol. Microbiol.">
        <title>Complete genome sequence of Corynebacterium casei LMG S-19264T (=DSM 44701T), isolated from a smear-ripened cheese.</title>
        <authorList>
            <consortium name="US DOE Joint Genome Institute (JGI-PGF)"/>
            <person name="Walter F."/>
            <person name="Albersmeier A."/>
            <person name="Kalinowski J."/>
            <person name="Ruckert C."/>
        </authorList>
    </citation>
    <scope>NUCLEOTIDE SEQUENCE</scope>
    <source>
        <strain evidence="2">JCM 4059</strain>
    </source>
</reference>
<keyword evidence="3" id="KW-1185">Reference proteome</keyword>
<dbReference type="AlphaFoldDB" id="A0A919BB61"/>
<reference evidence="2" key="2">
    <citation type="submission" date="2020-09" db="EMBL/GenBank/DDBJ databases">
        <authorList>
            <person name="Sun Q."/>
            <person name="Ohkuma M."/>
        </authorList>
    </citation>
    <scope>NUCLEOTIDE SEQUENCE</scope>
    <source>
        <strain evidence="2">JCM 4059</strain>
    </source>
</reference>
<evidence type="ECO:0000256" key="1">
    <source>
        <dbReference type="SAM" id="MobiDB-lite"/>
    </source>
</evidence>
<dbReference type="GO" id="GO:0006355">
    <property type="term" value="P:regulation of DNA-templated transcription"/>
    <property type="evidence" value="ECO:0007669"/>
    <property type="project" value="InterPro"/>
</dbReference>
<organism evidence="2 3">
    <name type="scientific">Streptomyces mashuensis</name>
    <dbReference type="NCBI Taxonomy" id="33904"/>
    <lineage>
        <taxon>Bacteria</taxon>
        <taxon>Bacillati</taxon>
        <taxon>Actinomycetota</taxon>
        <taxon>Actinomycetes</taxon>
        <taxon>Kitasatosporales</taxon>
        <taxon>Streptomycetaceae</taxon>
        <taxon>Streptomyces</taxon>
    </lineage>
</organism>
<dbReference type="InterPro" id="IPR013321">
    <property type="entry name" value="Arc_rbn_hlx_hlx"/>
</dbReference>
<evidence type="ECO:0000313" key="3">
    <source>
        <dbReference type="Proteomes" id="UP000638313"/>
    </source>
</evidence>
<sequence length="90" mass="9899">MAPRHNFETPDDVTEPPLTPNTGGVKVGADLVGRRSRKASDWKSFSSYLPEDLQRVFRAECMLAGIEVRQGLDEAVRAWLEARQAGKSAG</sequence>
<dbReference type="Proteomes" id="UP000638313">
    <property type="component" value="Unassembled WGS sequence"/>
</dbReference>
<dbReference type="Gene3D" id="1.10.1220.10">
    <property type="entry name" value="Met repressor-like"/>
    <property type="match status" value="1"/>
</dbReference>
<name>A0A919BB61_9ACTN</name>
<evidence type="ECO:0000313" key="2">
    <source>
        <dbReference type="EMBL" id="GHF75503.1"/>
    </source>
</evidence>
<dbReference type="EMBL" id="BNBD01000031">
    <property type="protein sequence ID" value="GHF75503.1"/>
    <property type="molecule type" value="Genomic_DNA"/>
</dbReference>
<protein>
    <submittedName>
        <fullName evidence="2">Uncharacterized protein</fullName>
    </submittedName>
</protein>
<gene>
    <name evidence="2" type="ORF">GCM10010218_65580</name>
</gene>
<comment type="caution">
    <text evidence="2">The sequence shown here is derived from an EMBL/GenBank/DDBJ whole genome shotgun (WGS) entry which is preliminary data.</text>
</comment>
<dbReference type="RefSeq" id="WP_190133446.1">
    <property type="nucleotide sequence ID" value="NZ_BNBD01000031.1"/>
</dbReference>
<proteinExistence type="predicted"/>